<name>A0A9E8ZIJ7_9CYAN</name>
<sequence>MSKLRVLFFVNGSQESAAGIRAHSFAERLPATWIIHFQYRSRPKWKSIVSFVRSAISFSPDVIYVIDVAYTGVLAGYIARKIRPCKLIIDTGDVAYELAKSTGRYSPQQLFLIHWIEQLAVRNFDYIIVRGSYHKDWLEKQGIQPVAFIPDGIDTRQIALIDAQPIRSKLGLEDCLVVGLVGTMSWSEHHQMCYGWDILAAMQLLKDQPIKALLVGDGSGRSILEQQAQAWGIADRVLFTGQVPYAQLADYLAAMDVCVSTQSNDLVGQVRTTGKLPLYLAYGKYVIATDVGEARRVLPNVGYLLPYCGVRDDNHPARLAAHLRQLVTSDRLRTLDHARYHRARQIAKEHFDYQVLAQRVEKICQELVRS</sequence>
<dbReference type="Proteomes" id="UP001163152">
    <property type="component" value="Chromosome"/>
</dbReference>
<dbReference type="KEGG" id="tsin:OXH18_18540"/>
<keyword evidence="1" id="KW-0328">Glycosyltransferase</keyword>
<dbReference type="EC" id="2.4.-.-" evidence="1"/>
<organism evidence="1 2">
    <name type="scientific">Thermocoleostomius sinensis A174</name>
    <dbReference type="NCBI Taxonomy" id="2016057"/>
    <lineage>
        <taxon>Bacteria</taxon>
        <taxon>Bacillati</taxon>
        <taxon>Cyanobacteriota</taxon>
        <taxon>Cyanophyceae</taxon>
        <taxon>Oculatellales</taxon>
        <taxon>Oculatellaceae</taxon>
        <taxon>Thermocoleostomius</taxon>
    </lineage>
</organism>
<dbReference type="AlphaFoldDB" id="A0A9E8ZIJ7"/>
<gene>
    <name evidence="1" type="ORF">OXH18_18540</name>
</gene>
<keyword evidence="2" id="KW-1185">Reference proteome</keyword>
<evidence type="ECO:0000313" key="1">
    <source>
        <dbReference type="EMBL" id="WAL59156.1"/>
    </source>
</evidence>
<dbReference type="PANTHER" id="PTHR12526">
    <property type="entry name" value="GLYCOSYLTRANSFERASE"/>
    <property type="match status" value="1"/>
</dbReference>
<proteinExistence type="predicted"/>
<dbReference type="GO" id="GO:0016757">
    <property type="term" value="F:glycosyltransferase activity"/>
    <property type="evidence" value="ECO:0007669"/>
    <property type="project" value="UniProtKB-KW"/>
</dbReference>
<dbReference type="Pfam" id="PF13692">
    <property type="entry name" value="Glyco_trans_1_4"/>
    <property type="match status" value="1"/>
</dbReference>
<accession>A0A9E8ZIJ7</accession>
<protein>
    <submittedName>
        <fullName evidence="1">Glycosyltransferase</fullName>
        <ecNumber evidence="1">2.4.-.-</ecNumber>
    </submittedName>
</protein>
<dbReference type="EMBL" id="CP113797">
    <property type="protein sequence ID" value="WAL59156.1"/>
    <property type="molecule type" value="Genomic_DNA"/>
</dbReference>
<reference evidence="1" key="1">
    <citation type="submission" date="2022-12" db="EMBL/GenBank/DDBJ databases">
        <title>Polyphasic identification of a Novel Hot-Spring Cyanobacterium Ocullathermofonsia sinensis gen nov. sp. nov. and Genomic Insights on its Adaptations to the Thermal Habitat.</title>
        <authorList>
            <person name="Daroch M."/>
            <person name="Tang J."/>
            <person name="Jiang Y."/>
        </authorList>
    </citation>
    <scope>NUCLEOTIDE SEQUENCE</scope>
    <source>
        <strain evidence="1">PKUAC-SCTA174</strain>
    </source>
</reference>
<keyword evidence="1" id="KW-0808">Transferase</keyword>
<dbReference type="SUPFAM" id="SSF53756">
    <property type="entry name" value="UDP-Glycosyltransferase/glycogen phosphorylase"/>
    <property type="match status" value="1"/>
</dbReference>
<evidence type="ECO:0000313" key="2">
    <source>
        <dbReference type="Proteomes" id="UP001163152"/>
    </source>
</evidence>
<dbReference type="RefSeq" id="WP_268608782.1">
    <property type="nucleotide sequence ID" value="NZ_CP113797.1"/>
</dbReference>
<dbReference type="Gene3D" id="3.40.50.2000">
    <property type="entry name" value="Glycogen Phosphorylase B"/>
    <property type="match status" value="2"/>
</dbReference>